<gene>
    <name evidence="3" type="ORF">QE152_g919</name>
</gene>
<evidence type="ECO:0000256" key="2">
    <source>
        <dbReference type="SAM" id="MobiDB-lite"/>
    </source>
</evidence>
<dbReference type="AlphaFoldDB" id="A0AAW1NDS0"/>
<evidence type="ECO:0000256" key="1">
    <source>
        <dbReference type="SAM" id="Coils"/>
    </source>
</evidence>
<reference evidence="3 4" key="1">
    <citation type="journal article" date="2024" name="BMC Genomics">
        <title>De novo assembly and annotation of Popillia japonica's genome with initial clues to its potential as an invasive pest.</title>
        <authorList>
            <person name="Cucini C."/>
            <person name="Boschi S."/>
            <person name="Funari R."/>
            <person name="Cardaioli E."/>
            <person name="Iannotti N."/>
            <person name="Marturano G."/>
            <person name="Paoli F."/>
            <person name="Bruttini M."/>
            <person name="Carapelli A."/>
            <person name="Frati F."/>
            <person name="Nardi F."/>
        </authorList>
    </citation>
    <scope>NUCLEOTIDE SEQUENCE [LARGE SCALE GENOMIC DNA]</scope>
    <source>
        <strain evidence="3">DMR45628</strain>
    </source>
</reference>
<comment type="caution">
    <text evidence="3">The sequence shown here is derived from an EMBL/GenBank/DDBJ whole genome shotgun (WGS) entry which is preliminary data.</text>
</comment>
<feature type="compositionally biased region" description="Polar residues" evidence="2">
    <location>
        <begin position="681"/>
        <end position="696"/>
    </location>
</feature>
<protein>
    <submittedName>
        <fullName evidence="3">Uncharacterized protein</fullName>
    </submittedName>
</protein>
<keyword evidence="4" id="KW-1185">Reference proteome</keyword>
<organism evidence="3 4">
    <name type="scientific">Popillia japonica</name>
    <name type="common">Japanese beetle</name>
    <dbReference type="NCBI Taxonomy" id="7064"/>
    <lineage>
        <taxon>Eukaryota</taxon>
        <taxon>Metazoa</taxon>
        <taxon>Ecdysozoa</taxon>
        <taxon>Arthropoda</taxon>
        <taxon>Hexapoda</taxon>
        <taxon>Insecta</taxon>
        <taxon>Pterygota</taxon>
        <taxon>Neoptera</taxon>
        <taxon>Endopterygota</taxon>
        <taxon>Coleoptera</taxon>
        <taxon>Polyphaga</taxon>
        <taxon>Scarabaeiformia</taxon>
        <taxon>Scarabaeidae</taxon>
        <taxon>Rutelinae</taxon>
        <taxon>Popillia</taxon>
    </lineage>
</organism>
<name>A0AAW1NDS0_POPJA</name>
<feature type="coiled-coil region" evidence="1">
    <location>
        <begin position="308"/>
        <end position="344"/>
    </location>
</feature>
<feature type="region of interest" description="Disordered" evidence="2">
    <location>
        <begin position="666"/>
        <end position="698"/>
    </location>
</feature>
<keyword evidence="1" id="KW-0175">Coiled coil</keyword>
<evidence type="ECO:0000313" key="4">
    <source>
        <dbReference type="Proteomes" id="UP001458880"/>
    </source>
</evidence>
<dbReference type="EMBL" id="JASPKY010000004">
    <property type="protein sequence ID" value="KAK9754854.1"/>
    <property type="molecule type" value="Genomic_DNA"/>
</dbReference>
<dbReference type="Proteomes" id="UP001458880">
    <property type="component" value="Unassembled WGS sequence"/>
</dbReference>
<feature type="coiled-coil region" evidence="1">
    <location>
        <begin position="385"/>
        <end position="412"/>
    </location>
</feature>
<accession>A0AAW1NDS0</accession>
<sequence length="760" mass="89384">MDIHEKMKEFAKTLEYQGVVPESLKRICNNPCTYLIWQQLLTQVKPKQECQKIKRSNIIVRLQASDKTDLNKTLYPIKELDLWEKKCRLQQDLDEINEYIRDKENVACNFTNEHKIIAIKRNNIRDRIKENESKTFLLKKKSEAFQREIGEIEENLIFFRNLTPVESTEEEPDVGDRLRKCAEKIESSLLKDEIVAPTCTKHNLFLTPNKTMMCSIFTTSDCSVEDYSQYEEHKKEIKDVVKCLNDVEISRDIKEVLYNTDARNVFNAIASDVDTLKIKLLNVIKNTTVYETISKEADRVDSIMELQAKQIENELQSLKDLKEIRRLKMLLARKENDVQTLLKQPDVKFGDLSEIYELYILQRKEAGLTALCNCVERQLASGRFIQDVKKELRDVNANISKLQQKLVDDLRNVNQKFELYKKMYKTMLSYREETKILVRKLNQFTSDLSWTLPLTYNLHSKEIEIFKEFPLEYNRRMNTSDGIVYFRDVIQDLATNIEEISPEALRTLLRLIDCPYDAPETLFYNLWQKKLKLHAQKSLRRTIKTFNYKNYSLEELEKEESYIDYAIEKFTEIKNTSSVKCSTQDVSTMKQIVKLWLELPYADYVSSKRTYEGKNLGHYQNMYDNLYNLIQEKILLGKSQAESKMEKPREKVFFRKVSFADSLPNVPKTIEKEKPRPRSRSVYTSKSHNSDGSGSNRELKQYDNIYPWISRAISKNLYVEEYNGHKLVRMLNPLGAENTLAGYIGYNNLELTDTKTVVEW</sequence>
<evidence type="ECO:0000313" key="3">
    <source>
        <dbReference type="EMBL" id="KAK9754854.1"/>
    </source>
</evidence>
<proteinExistence type="predicted"/>